<evidence type="ECO:0000313" key="2">
    <source>
        <dbReference type="Proteomes" id="UP000831701"/>
    </source>
</evidence>
<name>A0ACB8VB79_9TELE</name>
<gene>
    <name evidence="1" type="ORF">L3Q82_019472</name>
</gene>
<protein>
    <submittedName>
        <fullName evidence="1">Uncharacterized protein</fullName>
    </submittedName>
</protein>
<dbReference type="Proteomes" id="UP000831701">
    <property type="component" value="Chromosome 23"/>
</dbReference>
<comment type="caution">
    <text evidence="1">The sequence shown here is derived from an EMBL/GenBank/DDBJ whole genome shotgun (WGS) entry which is preliminary data.</text>
</comment>
<sequence length="862" mass="96120">KERNLRLDPVATSHLFLKPTMEPLDQTYWFPLSSDLNPSSATPSPFFFSYPRLFNISSNLSTQSVPFQGSSTLVTAVISLTVFMVGLTGNTLAIYVVLRYAKMKTVTNIYILNLAVADELYIIGLPFLTTQNVLSYWPFGSFLCRVVMTADSMNQFTSIFCLTVMSIDRYLAVVHPIRSTKWRHPRVAKVVSAAVWAVSFVVVLPVVIFSDVQDTFNSCNMIWPEPKNVWSTAFILYTATVGFFGPLLIICLCYLLIVIKVKSSGARAGFTKRRRSERKVTRMVVVIVVVFVLCWLPFFIINMVNLVVIIPESSATAGIYFFAVILSYANSCANPVLYGFLSDNFKQSFRKVLCVRSMRCKASGVDDGDPSAPRTEKTTAHDCVLLSPRNQVYHDPQSSQVLCVCACLYMSVHADKDESYYLQLFSNIMTALPHQFKEPKSQPVGDQGPFSNRFDQASAPPLAQSPLLQPPSQSVPPVRCSSCAPFPSLTTFSSHPSDTSSSHSVLKNNRARKAAGPDGISSRLLKSCADQLCGIFGYTFNLSLKLGRVPQLWKTSCIVPVPKTPHPKELNSYRPVALTSHLMKTQERLVLAHLRPPGELLHGPAAIGTIEYRGLIQNFVDWCLRNNLQINAGKTKDPPAPVNIQEWTSHVVKSYKYLGVHLNDNLDWSDNTNALVKKVNSRLFLLRRLRSFGVQGPLLRTFRTFYDSVVASAIFYGIVCWASSITDRDRRRMDRLARGANIMDKGQGLPPGMAAPPYPGPPVDYNTGVYPVQPVAQTVNQVVVMQQMPSDVPGQMMCPHCQNTVVTKIEYRNGMLTWLICGILGVFLCWPCCLIPFCVDACKDVEHSCPSCNNVLHIYKRR</sequence>
<organism evidence="1 2">
    <name type="scientific">Scortum barcoo</name>
    <name type="common">barcoo grunter</name>
    <dbReference type="NCBI Taxonomy" id="214431"/>
    <lineage>
        <taxon>Eukaryota</taxon>
        <taxon>Metazoa</taxon>
        <taxon>Chordata</taxon>
        <taxon>Craniata</taxon>
        <taxon>Vertebrata</taxon>
        <taxon>Euteleostomi</taxon>
        <taxon>Actinopterygii</taxon>
        <taxon>Neopterygii</taxon>
        <taxon>Teleostei</taxon>
        <taxon>Neoteleostei</taxon>
        <taxon>Acanthomorphata</taxon>
        <taxon>Eupercaria</taxon>
        <taxon>Centrarchiformes</taxon>
        <taxon>Terapontoidei</taxon>
        <taxon>Terapontidae</taxon>
        <taxon>Scortum</taxon>
    </lineage>
</organism>
<dbReference type="EMBL" id="CM041553">
    <property type="protein sequence ID" value="KAI3352895.1"/>
    <property type="molecule type" value="Genomic_DNA"/>
</dbReference>
<keyword evidence="2" id="KW-1185">Reference proteome</keyword>
<proteinExistence type="predicted"/>
<evidence type="ECO:0000313" key="1">
    <source>
        <dbReference type="EMBL" id="KAI3352895.1"/>
    </source>
</evidence>
<accession>A0ACB8VB79</accession>
<feature type="non-terminal residue" evidence="1">
    <location>
        <position position="1"/>
    </location>
</feature>
<reference evidence="1" key="1">
    <citation type="submission" date="2022-04" db="EMBL/GenBank/DDBJ databases">
        <title>Jade perch genome.</title>
        <authorList>
            <person name="Chao B."/>
        </authorList>
    </citation>
    <scope>NUCLEOTIDE SEQUENCE</scope>
    <source>
        <strain evidence="1">CB-2022</strain>
    </source>
</reference>